<dbReference type="Gene3D" id="2.160.20.80">
    <property type="entry name" value="E3 ubiquitin-protein ligase SopA"/>
    <property type="match status" value="1"/>
</dbReference>
<keyword evidence="1" id="KW-1133">Transmembrane helix</keyword>
<evidence type="ECO:0000313" key="2">
    <source>
        <dbReference type="EMBL" id="MBB5871876.1"/>
    </source>
</evidence>
<evidence type="ECO:0000256" key="1">
    <source>
        <dbReference type="SAM" id="Phobius"/>
    </source>
</evidence>
<reference evidence="2 3" key="1">
    <citation type="submission" date="2020-08" db="EMBL/GenBank/DDBJ databases">
        <title>Sequencing the genomes of 1000 actinobacteria strains.</title>
        <authorList>
            <person name="Klenk H.-P."/>
        </authorList>
    </citation>
    <scope>NUCLEOTIDE SEQUENCE [LARGE SCALE GENOMIC DNA]</scope>
    <source>
        <strain evidence="2 3">DSM 45362</strain>
    </source>
</reference>
<dbReference type="Pfam" id="PF00805">
    <property type="entry name" value="Pentapeptide"/>
    <property type="match status" value="1"/>
</dbReference>
<organism evidence="2 3">
    <name type="scientific">Allocatelliglobosispora scoriae</name>
    <dbReference type="NCBI Taxonomy" id="643052"/>
    <lineage>
        <taxon>Bacteria</taxon>
        <taxon>Bacillati</taxon>
        <taxon>Actinomycetota</taxon>
        <taxon>Actinomycetes</taxon>
        <taxon>Micromonosporales</taxon>
        <taxon>Micromonosporaceae</taxon>
        <taxon>Allocatelliglobosispora</taxon>
    </lineage>
</organism>
<feature type="transmembrane region" description="Helical" evidence="1">
    <location>
        <begin position="203"/>
        <end position="223"/>
    </location>
</feature>
<dbReference type="Proteomes" id="UP000587527">
    <property type="component" value="Unassembled WGS sequence"/>
</dbReference>
<dbReference type="PANTHER" id="PTHR14136">
    <property type="entry name" value="BTB_POZ DOMAIN-CONTAINING PROTEIN KCTD9"/>
    <property type="match status" value="1"/>
</dbReference>
<dbReference type="EMBL" id="JACHMN010000002">
    <property type="protein sequence ID" value="MBB5871876.1"/>
    <property type="molecule type" value="Genomic_DNA"/>
</dbReference>
<dbReference type="SUPFAM" id="SSF141571">
    <property type="entry name" value="Pentapeptide repeat-like"/>
    <property type="match status" value="1"/>
</dbReference>
<evidence type="ECO:0008006" key="4">
    <source>
        <dbReference type="Google" id="ProtNLM"/>
    </source>
</evidence>
<dbReference type="InterPro" id="IPR051082">
    <property type="entry name" value="Pentapeptide-BTB/POZ_domain"/>
</dbReference>
<proteinExistence type="predicted"/>
<dbReference type="InterPro" id="IPR001646">
    <property type="entry name" value="5peptide_repeat"/>
</dbReference>
<sequence length="416" mass="45223">MLTAAPWYTSGTFWSAIGIPVAIIIAIVTIWATFRITHPKRQLFYSMPVATPLLNVPSGDPVRRGLEVRRDGVVPADPHVLEVRISSNSRRDIPATAFDRGQPLTLDVAVPIVEVLQSTSAPGSAPLPIFETADSRILIHPNLIKKQQIITFFVLVDGPNPRLTCPHPQLIDINVTERSERVDAVERNGYTAQVRSTQRTQKLIATAAIALALATSTGIYATFKYNRDQAFQSQIIDRFTRANDQLASVQLEGRLGGIYSFEQIMIDYEIYEDPIIEILSAFVRSHGQKAPSIAPTASKTGDKGSTPLDVQAAITVLGRRPHPATHREVNFSKSTISDADLSGANFSGANLNYADLSGANLNDADLSGAMLDYVNLRGADMIGANLSGASIEHAVFDEQTKWPTGYPVQTKPSPTP</sequence>
<dbReference type="AlphaFoldDB" id="A0A841BWJ2"/>
<comment type="caution">
    <text evidence="2">The sequence shown here is derived from an EMBL/GenBank/DDBJ whole genome shotgun (WGS) entry which is preliminary data.</text>
</comment>
<dbReference type="PANTHER" id="PTHR14136:SF17">
    <property type="entry name" value="BTB_POZ DOMAIN-CONTAINING PROTEIN KCTD9"/>
    <property type="match status" value="1"/>
</dbReference>
<keyword evidence="3" id="KW-1185">Reference proteome</keyword>
<keyword evidence="1" id="KW-0472">Membrane</keyword>
<evidence type="ECO:0000313" key="3">
    <source>
        <dbReference type="Proteomes" id="UP000587527"/>
    </source>
</evidence>
<protein>
    <recommendedName>
        <fullName evidence="4">Pentapeptide repeat-containing protein</fullName>
    </recommendedName>
</protein>
<gene>
    <name evidence="2" type="ORF">F4553_005255</name>
</gene>
<keyword evidence="1" id="KW-0812">Transmembrane</keyword>
<name>A0A841BWJ2_9ACTN</name>
<accession>A0A841BWJ2</accession>
<dbReference type="RefSeq" id="WP_184840223.1">
    <property type="nucleotide sequence ID" value="NZ_JACHMN010000002.1"/>
</dbReference>
<feature type="transmembrane region" description="Helical" evidence="1">
    <location>
        <begin position="12"/>
        <end position="34"/>
    </location>
</feature>